<sequence>EENNEGEGEENDEGEDENNVEGEENNESEGKDVFSRSESDFDDELNAKNVTDNEVLNMDLIDVDEVM</sequence>
<name>A0ACA9PKY8_9GLOM</name>
<dbReference type="EMBL" id="CAJVPW010027028">
    <property type="protein sequence ID" value="CAG8714296.1"/>
    <property type="molecule type" value="Genomic_DNA"/>
</dbReference>
<accession>A0ACA9PKY8</accession>
<evidence type="ECO:0000313" key="1">
    <source>
        <dbReference type="EMBL" id="CAG8714296.1"/>
    </source>
</evidence>
<evidence type="ECO:0000313" key="2">
    <source>
        <dbReference type="Proteomes" id="UP000789366"/>
    </source>
</evidence>
<proteinExistence type="predicted"/>
<protein>
    <submittedName>
        <fullName evidence="1">669_t:CDS:1</fullName>
    </submittedName>
</protein>
<gene>
    <name evidence="1" type="ORF">SPELUC_LOCUS12011</name>
</gene>
<keyword evidence="2" id="KW-1185">Reference proteome</keyword>
<dbReference type="Proteomes" id="UP000789366">
    <property type="component" value="Unassembled WGS sequence"/>
</dbReference>
<feature type="non-terminal residue" evidence="1">
    <location>
        <position position="1"/>
    </location>
</feature>
<reference evidence="1" key="1">
    <citation type="submission" date="2021-06" db="EMBL/GenBank/DDBJ databases">
        <authorList>
            <person name="Kallberg Y."/>
            <person name="Tangrot J."/>
            <person name="Rosling A."/>
        </authorList>
    </citation>
    <scope>NUCLEOTIDE SEQUENCE</scope>
    <source>
        <strain evidence="1">28 12/20/2015</strain>
    </source>
</reference>
<comment type="caution">
    <text evidence="1">The sequence shown here is derived from an EMBL/GenBank/DDBJ whole genome shotgun (WGS) entry which is preliminary data.</text>
</comment>
<organism evidence="1 2">
    <name type="scientific">Cetraspora pellucida</name>
    <dbReference type="NCBI Taxonomy" id="1433469"/>
    <lineage>
        <taxon>Eukaryota</taxon>
        <taxon>Fungi</taxon>
        <taxon>Fungi incertae sedis</taxon>
        <taxon>Mucoromycota</taxon>
        <taxon>Glomeromycotina</taxon>
        <taxon>Glomeromycetes</taxon>
        <taxon>Diversisporales</taxon>
        <taxon>Gigasporaceae</taxon>
        <taxon>Cetraspora</taxon>
    </lineage>
</organism>